<dbReference type="Proteomes" id="UP000035722">
    <property type="component" value="Unassembled WGS sequence"/>
</dbReference>
<dbReference type="SUPFAM" id="SSF55874">
    <property type="entry name" value="ATPase domain of HSP90 chaperone/DNA topoisomerase II/histidine kinase"/>
    <property type="match status" value="1"/>
</dbReference>
<dbReference type="PANTHER" id="PTHR42878:SF7">
    <property type="entry name" value="SENSOR HISTIDINE KINASE GLRK"/>
    <property type="match status" value="1"/>
</dbReference>
<dbReference type="InterPro" id="IPR003594">
    <property type="entry name" value="HATPase_dom"/>
</dbReference>
<evidence type="ECO:0000313" key="13">
    <source>
        <dbReference type="EMBL" id="CCQ44361.1"/>
    </source>
</evidence>
<dbReference type="SMART" id="SM00065">
    <property type="entry name" value="GAF"/>
    <property type="match status" value="1"/>
</dbReference>
<comment type="subcellular location">
    <subcellularLocation>
        <location evidence="2">Cell membrane</location>
    </subcellularLocation>
</comment>
<evidence type="ECO:0000256" key="4">
    <source>
        <dbReference type="ARBA" id="ARBA00022553"/>
    </source>
</evidence>
<dbReference type="Gene3D" id="1.10.287.130">
    <property type="match status" value="1"/>
</dbReference>
<evidence type="ECO:0000256" key="2">
    <source>
        <dbReference type="ARBA" id="ARBA00004236"/>
    </source>
</evidence>
<gene>
    <name evidence="13" type="ORF">ARTSIC4J27_285</name>
</gene>
<dbReference type="InterPro" id="IPR050351">
    <property type="entry name" value="BphY/WalK/GraS-like"/>
</dbReference>
<keyword evidence="4" id="KW-0597">Phosphoprotein</keyword>
<dbReference type="PROSITE" id="PS50109">
    <property type="entry name" value="HIS_KIN"/>
    <property type="match status" value="1"/>
</dbReference>
<dbReference type="STRING" id="861266.ARTSIC4J27_285"/>
<evidence type="ECO:0000256" key="7">
    <source>
        <dbReference type="ARBA" id="ARBA00022777"/>
    </source>
</evidence>
<organism evidence="13 14">
    <name type="scientific">Pseudarthrobacter siccitolerans</name>
    <dbReference type="NCBI Taxonomy" id="861266"/>
    <lineage>
        <taxon>Bacteria</taxon>
        <taxon>Bacillati</taxon>
        <taxon>Actinomycetota</taxon>
        <taxon>Actinomycetes</taxon>
        <taxon>Micrococcales</taxon>
        <taxon>Micrococcaceae</taxon>
        <taxon>Pseudarthrobacter</taxon>
    </lineage>
</organism>
<dbReference type="InterPro" id="IPR036097">
    <property type="entry name" value="HisK_dim/P_sf"/>
</dbReference>
<dbReference type="InterPro" id="IPR036890">
    <property type="entry name" value="HATPase_C_sf"/>
</dbReference>
<dbReference type="Pfam" id="PF02518">
    <property type="entry name" value="HATPase_c"/>
    <property type="match status" value="1"/>
</dbReference>
<dbReference type="GO" id="GO:0000155">
    <property type="term" value="F:phosphorelay sensor kinase activity"/>
    <property type="evidence" value="ECO:0007669"/>
    <property type="project" value="InterPro"/>
</dbReference>
<dbReference type="InterPro" id="IPR004358">
    <property type="entry name" value="Sig_transdc_His_kin-like_C"/>
</dbReference>
<sequence length="414" mass="44162">MNTDGTAMQTLTDQDSARELGLREYGLIPADGEAPALRDTRARRALNNLVRLAASLCGVPYSVVNIVTSNQQLQIAAAGIDPGICSREDSMCANVFLDPGTTVVRDASLDPRFAANPFVTGEIAEVRFYASVPLKTSTGLVLGSLCVFSDTAELPTRGQIELVEVLAHQVVEVLELQHRTLQLNEALAELERSNAMLSEFAGRVSHDLRAPLTTILGYVELAEDDPGIPNDHPAKEYLEHIGSGGQRMLGTLEDVLDYARADGRLNRERVSLLAVTAEAAQDLGLDLGLSSGILCEDAELFADRAQLRTLVQNLLANSVNYQDLQRDLKVTVTATRCPRGVTIHVADNGKGILPSERSKAVEPLVRLNRPGDGPGTGLGLATCRRIAQAHGGELSLGDTPGGGATVSVSFPDEP</sequence>
<proteinExistence type="predicted"/>
<dbReference type="InterPro" id="IPR003018">
    <property type="entry name" value="GAF"/>
</dbReference>
<protein>
    <recommendedName>
        <fullName evidence="10">Sensor-like histidine kinase SenX3</fullName>
        <ecNumber evidence="3">2.7.13.3</ecNumber>
    </recommendedName>
</protein>
<evidence type="ECO:0000313" key="14">
    <source>
        <dbReference type="Proteomes" id="UP000035722"/>
    </source>
</evidence>
<evidence type="ECO:0000256" key="1">
    <source>
        <dbReference type="ARBA" id="ARBA00000085"/>
    </source>
</evidence>
<dbReference type="EC" id="2.7.13.3" evidence="3"/>
<dbReference type="AlphaFoldDB" id="A0A024GY01"/>
<evidence type="ECO:0000256" key="3">
    <source>
        <dbReference type="ARBA" id="ARBA00012438"/>
    </source>
</evidence>
<keyword evidence="9" id="KW-0902">Two-component regulatory system</keyword>
<dbReference type="Gene3D" id="3.30.565.10">
    <property type="entry name" value="Histidine kinase-like ATPase, C-terminal domain"/>
    <property type="match status" value="1"/>
</dbReference>
<feature type="domain" description="Histidine kinase" evidence="12">
    <location>
        <begin position="203"/>
        <end position="414"/>
    </location>
</feature>
<reference evidence="14" key="1">
    <citation type="journal article" date="2014" name="Genome Announc.">
        <title>Genome Sequence of Arthrobacter siccitolerans 4J27, a Xeroprotectant-Producing Desiccation-Tolerant Microorganism.</title>
        <authorList>
            <person name="Manzanera M."/>
            <person name="Santa-Cruz-Calvo L."/>
            <person name="Vilchez J.I."/>
            <person name="Garcia-Fontana C."/>
            <person name="Silva-Castro G.A."/>
            <person name="Calvo C."/>
            <person name="Gonzalez-Lopez J."/>
        </authorList>
    </citation>
    <scope>NUCLEOTIDE SEQUENCE [LARGE SCALE GENOMIC DNA]</scope>
    <source>
        <strain evidence="14">4J27</strain>
    </source>
</reference>
<evidence type="ECO:0000256" key="6">
    <source>
        <dbReference type="ARBA" id="ARBA00022741"/>
    </source>
</evidence>
<dbReference type="Pfam" id="PF00512">
    <property type="entry name" value="HisKA"/>
    <property type="match status" value="1"/>
</dbReference>
<evidence type="ECO:0000256" key="10">
    <source>
        <dbReference type="ARBA" id="ARBA00039401"/>
    </source>
</evidence>
<keyword evidence="6" id="KW-0547">Nucleotide-binding</keyword>
<dbReference type="InterPro" id="IPR029016">
    <property type="entry name" value="GAF-like_dom_sf"/>
</dbReference>
<comment type="catalytic activity">
    <reaction evidence="1">
        <text>ATP + protein L-histidine = ADP + protein N-phospho-L-histidine.</text>
        <dbReference type="EC" id="2.7.13.3"/>
    </reaction>
</comment>
<dbReference type="Gene3D" id="3.30.450.40">
    <property type="match status" value="1"/>
</dbReference>
<keyword evidence="7 13" id="KW-0418">Kinase</keyword>
<dbReference type="SMART" id="SM00387">
    <property type="entry name" value="HATPase_c"/>
    <property type="match status" value="1"/>
</dbReference>
<dbReference type="InterPro" id="IPR003661">
    <property type="entry name" value="HisK_dim/P_dom"/>
</dbReference>
<dbReference type="GO" id="GO:0030295">
    <property type="term" value="F:protein kinase activator activity"/>
    <property type="evidence" value="ECO:0007669"/>
    <property type="project" value="TreeGrafter"/>
</dbReference>
<dbReference type="SMART" id="SM00388">
    <property type="entry name" value="HisKA"/>
    <property type="match status" value="1"/>
</dbReference>
<dbReference type="EMBL" id="CAQI01000025">
    <property type="protein sequence ID" value="CCQ44361.1"/>
    <property type="molecule type" value="Genomic_DNA"/>
</dbReference>
<dbReference type="PANTHER" id="PTHR42878">
    <property type="entry name" value="TWO-COMPONENT HISTIDINE KINASE"/>
    <property type="match status" value="1"/>
</dbReference>
<dbReference type="CDD" id="cd00075">
    <property type="entry name" value="HATPase"/>
    <property type="match status" value="1"/>
</dbReference>
<comment type="caution">
    <text evidence="13">The sequence shown here is derived from an EMBL/GenBank/DDBJ whole genome shotgun (WGS) entry which is preliminary data.</text>
</comment>
<dbReference type="SUPFAM" id="SSF47384">
    <property type="entry name" value="Homodimeric domain of signal transducing histidine kinase"/>
    <property type="match status" value="1"/>
</dbReference>
<feature type="region of interest" description="Disordered" evidence="11">
    <location>
        <begin position="392"/>
        <end position="414"/>
    </location>
</feature>
<accession>A0A024GY01</accession>
<dbReference type="GO" id="GO:0005524">
    <property type="term" value="F:ATP binding"/>
    <property type="evidence" value="ECO:0007669"/>
    <property type="project" value="UniProtKB-KW"/>
</dbReference>
<keyword evidence="5" id="KW-0808">Transferase</keyword>
<dbReference type="GO" id="GO:0000156">
    <property type="term" value="F:phosphorelay response regulator activity"/>
    <property type="evidence" value="ECO:0007669"/>
    <property type="project" value="TreeGrafter"/>
</dbReference>
<dbReference type="SUPFAM" id="SSF55781">
    <property type="entry name" value="GAF domain-like"/>
    <property type="match status" value="1"/>
</dbReference>
<dbReference type="Pfam" id="PF01590">
    <property type="entry name" value="GAF"/>
    <property type="match status" value="1"/>
</dbReference>
<keyword evidence="14" id="KW-1185">Reference proteome</keyword>
<evidence type="ECO:0000256" key="9">
    <source>
        <dbReference type="ARBA" id="ARBA00023012"/>
    </source>
</evidence>
<dbReference type="RefSeq" id="WP_235436471.1">
    <property type="nucleotide sequence ID" value="NZ_CAQI01000025.1"/>
</dbReference>
<dbReference type="CDD" id="cd00082">
    <property type="entry name" value="HisKA"/>
    <property type="match status" value="1"/>
</dbReference>
<evidence type="ECO:0000256" key="8">
    <source>
        <dbReference type="ARBA" id="ARBA00022840"/>
    </source>
</evidence>
<dbReference type="GO" id="GO:0007234">
    <property type="term" value="P:osmosensory signaling via phosphorelay pathway"/>
    <property type="evidence" value="ECO:0007669"/>
    <property type="project" value="TreeGrafter"/>
</dbReference>
<evidence type="ECO:0000256" key="11">
    <source>
        <dbReference type="SAM" id="MobiDB-lite"/>
    </source>
</evidence>
<dbReference type="PRINTS" id="PR00344">
    <property type="entry name" value="BCTRLSENSOR"/>
</dbReference>
<evidence type="ECO:0000259" key="12">
    <source>
        <dbReference type="PROSITE" id="PS50109"/>
    </source>
</evidence>
<name>A0A024GY01_9MICC</name>
<dbReference type="InterPro" id="IPR005467">
    <property type="entry name" value="His_kinase_dom"/>
</dbReference>
<dbReference type="GO" id="GO:0005886">
    <property type="term" value="C:plasma membrane"/>
    <property type="evidence" value="ECO:0007669"/>
    <property type="project" value="UniProtKB-SubCell"/>
</dbReference>
<keyword evidence="8" id="KW-0067">ATP-binding</keyword>
<evidence type="ECO:0000256" key="5">
    <source>
        <dbReference type="ARBA" id="ARBA00022679"/>
    </source>
</evidence>